<reference evidence="3 4" key="1">
    <citation type="submission" date="2018-04" db="EMBL/GenBank/DDBJ databases">
        <title>Genomic Encyclopedia of Type Strains, Phase IV (KMG-IV): sequencing the most valuable type-strain genomes for metagenomic binning, comparative biology and taxonomic classification.</title>
        <authorList>
            <person name="Goeker M."/>
        </authorList>
    </citation>
    <scope>NUCLEOTIDE SEQUENCE [LARGE SCALE GENOMIC DNA]</scope>
    <source>
        <strain evidence="3 4">DSM 45771</strain>
    </source>
</reference>
<accession>A0A2U1FQZ4</accession>
<protein>
    <submittedName>
        <fullName evidence="3">Putative ribosomally synthesized peptide</fullName>
    </submittedName>
</protein>
<proteinExistence type="predicted"/>
<evidence type="ECO:0000256" key="1">
    <source>
        <dbReference type="ARBA" id="ARBA00022723"/>
    </source>
</evidence>
<sequence>MSETTYESKDQLQVALARRAQADPAFKEELLRDPRGAVAKEAGRELPADLEVHVLEDTASEVYLVLPALPAESGRLSDAELAGVAGGSGKSHHTDCASWVPTTCTAGSIVGDC</sequence>
<dbReference type="GO" id="GO:0046914">
    <property type="term" value="F:transition metal ion binding"/>
    <property type="evidence" value="ECO:0007669"/>
    <property type="project" value="InterPro"/>
</dbReference>
<dbReference type="AlphaFoldDB" id="A0A2U1FQZ4"/>
<dbReference type="GO" id="GO:0003824">
    <property type="term" value="F:catalytic activity"/>
    <property type="evidence" value="ECO:0007669"/>
    <property type="project" value="InterPro"/>
</dbReference>
<keyword evidence="4" id="KW-1185">Reference proteome</keyword>
<dbReference type="RefSeq" id="WP_116706871.1">
    <property type="nucleotide sequence ID" value="NZ_QEKW01000001.1"/>
</dbReference>
<comment type="caution">
    <text evidence="3">The sequence shown here is derived from an EMBL/GenBank/DDBJ whole genome shotgun (WGS) entry which is preliminary data.</text>
</comment>
<dbReference type="InterPro" id="IPR036648">
    <property type="entry name" value="CN_Hdrase_a/SCN_Hdrase_g_sf"/>
</dbReference>
<dbReference type="OrthoDB" id="528553at2"/>
<evidence type="ECO:0000313" key="4">
    <source>
        <dbReference type="Proteomes" id="UP000245639"/>
    </source>
</evidence>
<keyword evidence="1" id="KW-0479">Metal-binding</keyword>
<dbReference type="EMBL" id="QEKW01000001">
    <property type="protein sequence ID" value="PVZ14569.1"/>
    <property type="molecule type" value="Genomic_DNA"/>
</dbReference>
<dbReference type="InterPro" id="IPR004232">
    <property type="entry name" value="CN_Hdrtase_a/SCN_Hdrlase_g"/>
</dbReference>
<gene>
    <name evidence="3" type="ORF">C8D89_101434</name>
</gene>
<dbReference type="InterPro" id="IPR022513">
    <property type="entry name" value="TOMM_pelo"/>
</dbReference>
<dbReference type="Gene3D" id="3.90.330.10">
    <property type="entry name" value="Nitrile hydratase alpha /Thiocyanate hydrolase gamma"/>
    <property type="match status" value="1"/>
</dbReference>
<evidence type="ECO:0000259" key="2">
    <source>
        <dbReference type="Pfam" id="PF02979"/>
    </source>
</evidence>
<dbReference type="Proteomes" id="UP000245639">
    <property type="component" value="Unassembled WGS sequence"/>
</dbReference>
<dbReference type="Pfam" id="PF02979">
    <property type="entry name" value="NHase_alpha"/>
    <property type="match status" value="1"/>
</dbReference>
<dbReference type="NCBIfam" id="TIGR03793">
    <property type="entry name" value="leader_NHLP"/>
    <property type="match status" value="1"/>
</dbReference>
<organism evidence="3 4">
    <name type="scientific">Actinomycetospora cinnamomea</name>
    <dbReference type="NCBI Taxonomy" id="663609"/>
    <lineage>
        <taxon>Bacteria</taxon>
        <taxon>Bacillati</taxon>
        <taxon>Actinomycetota</taxon>
        <taxon>Actinomycetes</taxon>
        <taxon>Pseudonocardiales</taxon>
        <taxon>Pseudonocardiaceae</taxon>
        <taxon>Actinomycetospora</taxon>
    </lineage>
</organism>
<name>A0A2U1FQZ4_9PSEU</name>
<feature type="domain" description="Nitrile hydratase alpha/Thiocyanate hydrolase gamma" evidence="2">
    <location>
        <begin position="23"/>
        <end position="84"/>
    </location>
</feature>
<evidence type="ECO:0000313" key="3">
    <source>
        <dbReference type="EMBL" id="PVZ14569.1"/>
    </source>
</evidence>
<dbReference type="SUPFAM" id="SSF56209">
    <property type="entry name" value="Nitrile hydratase alpha chain"/>
    <property type="match status" value="1"/>
</dbReference>